<dbReference type="AlphaFoldDB" id="G3HXJ5"/>
<evidence type="ECO:0000256" key="8">
    <source>
        <dbReference type="ARBA" id="ARBA00022989"/>
    </source>
</evidence>
<evidence type="ECO:0000313" key="11">
    <source>
        <dbReference type="EMBL" id="EGV92944.1"/>
    </source>
</evidence>
<dbReference type="GO" id="GO:0005198">
    <property type="term" value="F:structural molecule activity"/>
    <property type="evidence" value="ECO:0007669"/>
    <property type="project" value="InterPro"/>
</dbReference>
<accession>G3HXJ5</accession>
<feature type="transmembrane region" description="Helical" evidence="10">
    <location>
        <begin position="120"/>
        <end position="143"/>
    </location>
</feature>
<evidence type="ECO:0000256" key="4">
    <source>
        <dbReference type="ARBA" id="ARBA00022427"/>
    </source>
</evidence>
<feature type="transmembrane region" description="Helical" evidence="10">
    <location>
        <begin position="87"/>
        <end position="108"/>
    </location>
</feature>
<evidence type="ECO:0000256" key="5">
    <source>
        <dbReference type="ARBA" id="ARBA00022475"/>
    </source>
</evidence>
<comment type="subcellular location">
    <subcellularLocation>
        <location evidence="1">Cell junction</location>
        <location evidence="1">Tight junction</location>
    </subcellularLocation>
    <subcellularLocation>
        <location evidence="2">Cell membrane</location>
        <topology evidence="2">Multi-pass membrane protein</topology>
    </subcellularLocation>
</comment>
<dbReference type="GO" id="GO:0005923">
    <property type="term" value="C:bicellular tight junction"/>
    <property type="evidence" value="ECO:0007669"/>
    <property type="project" value="UniProtKB-SubCell"/>
</dbReference>
<evidence type="ECO:0000256" key="9">
    <source>
        <dbReference type="ARBA" id="ARBA00023136"/>
    </source>
</evidence>
<evidence type="ECO:0000256" key="2">
    <source>
        <dbReference type="ARBA" id="ARBA00004651"/>
    </source>
</evidence>
<reference evidence="12" key="1">
    <citation type="journal article" date="2011" name="Nat. Biotechnol.">
        <title>The genomic sequence of the Chinese hamster ovary (CHO)-K1 cell line.</title>
        <authorList>
            <person name="Xu X."/>
            <person name="Nagarajan H."/>
            <person name="Lewis N.E."/>
            <person name="Pan S."/>
            <person name="Cai Z."/>
            <person name="Liu X."/>
            <person name="Chen W."/>
            <person name="Xie M."/>
            <person name="Wang W."/>
            <person name="Hammond S."/>
            <person name="Andersen M.R."/>
            <person name="Neff N."/>
            <person name="Passarelli B."/>
            <person name="Koh W."/>
            <person name="Fan H.C."/>
            <person name="Wang J."/>
            <person name="Gui Y."/>
            <person name="Lee K.H."/>
            <person name="Betenbaugh M.J."/>
            <person name="Quake S.R."/>
            <person name="Famili I."/>
            <person name="Palsson B.O."/>
            <person name="Wang J."/>
        </authorList>
    </citation>
    <scope>NUCLEOTIDE SEQUENCE [LARGE SCALE GENOMIC DNA]</scope>
    <source>
        <strain evidence="12">CHO K1 cell line</strain>
    </source>
</reference>
<keyword evidence="8 10" id="KW-1133">Transmembrane helix</keyword>
<organism evidence="11 12">
    <name type="scientific">Cricetulus griseus</name>
    <name type="common">Chinese hamster</name>
    <name type="synonym">Cricetulus barabensis griseus</name>
    <dbReference type="NCBI Taxonomy" id="10029"/>
    <lineage>
        <taxon>Eukaryota</taxon>
        <taxon>Metazoa</taxon>
        <taxon>Chordata</taxon>
        <taxon>Craniata</taxon>
        <taxon>Vertebrata</taxon>
        <taxon>Euteleostomi</taxon>
        <taxon>Mammalia</taxon>
        <taxon>Eutheria</taxon>
        <taxon>Euarchontoglires</taxon>
        <taxon>Glires</taxon>
        <taxon>Rodentia</taxon>
        <taxon>Myomorpha</taxon>
        <taxon>Muroidea</taxon>
        <taxon>Cricetidae</taxon>
        <taxon>Cricetinae</taxon>
        <taxon>Cricetulus</taxon>
    </lineage>
</organism>
<feature type="non-terminal residue" evidence="11">
    <location>
        <position position="1"/>
    </location>
</feature>
<dbReference type="eggNOG" id="ENOG502RU02">
    <property type="taxonomic scope" value="Eukaryota"/>
</dbReference>
<keyword evidence="9 10" id="KW-0472">Membrane</keyword>
<dbReference type="InParanoid" id="G3HXJ5"/>
<keyword evidence="6 10" id="KW-0812">Transmembrane</keyword>
<keyword evidence="7" id="KW-0965">Cell junction</keyword>
<evidence type="ECO:0000256" key="3">
    <source>
        <dbReference type="ARBA" id="ARBA00008295"/>
    </source>
</evidence>
<dbReference type="Gene3D" id="1.20.140.150">
    <property type="match status" value="1"/>
</dbReference>
<proteinExistence type="inferred from homology"/>
<evidence type="ECO:0000256" key="1">
    <source>
        <dbReference type="ARBA" id="ARBA00004435"/>
    </source>
</evidence>
<dbReference type="PANTHER" id="PTHR12002">
    <property type="entry name" value="CLAUDIN"/>
    <property type="match status" value="1"/>
</dbReference>
<evidence type="ECO:0000256" key="10">
    <source>
        <dbReference type="SAM" id="Phobius"/>
    </source>
</evidence>
<dbReference type="PaxDb" id="10029-XP_007635677.1"/>
<gene>
    <name evidence="11" type="ORF">I79_015718</name>
</gene>
<evidence type="ECO:0000256" key="6">
    <source>
        <dbReference type="ARBA" id="ARBA00022692"/>
    </source>
</evidence>
<evidence type="ECO:0000256" key="7">
    <source>
        <dbReference type="ARBA" id="ARBA00022949"/>
    </source>
</evidence>
<feature type="transmembrane region" description="Helical" evidence="10">
    <location>
        <begin position="173"/>
        <end position="195"/>
    </location>
</feature>
<comment type="similarity">
    <text evidence="3">Belongs to the claudin family.</text>
</comment>
<dbReference type="GO" id="GO:0005886">
    <property type="term" value="C:plasma membrane"/>
    <property type="evidence" value="ECO:0007669"/>
    <property type="project" value="UniProtKB-SubCell"/>
</dbReference>
<keyword evidence="4" id="KW-0796">Tight junction</keyword>
<sequence length="220" mass="25185">GKKRIFNLTGVLSNLSAWVCEIVIANSQNWRLWEFDNAVVQFVSFGLWEAHYPQEFNVSGTAIKMLVHTPIDSTWIISPEFHYAQNLIIWAMLMKSAVLGFSMLAIMISFMRDPFIEMQIYCYKVSALVLCVSSLFTFVSVSWNYMVDLYGQTTFDFPPDFPVKKEAMISKHFIAIFPLGVLTSTMSLFGMTMFFSEVSCLKLQNQVKAQRAYIVVNKEA</sequence>
<dbReference type="Proteomes" id="UP000001075">
    <property type="component" value="Unassembled WGS sequence"/>
</dbReference>
<dbReference type="EMBL" id="JH000878">
    <property type="protein sequence ID" value="EGV92944.1"/>
    <property type="molecule type" value="Genomic_DNA"/>
</dbReference>
<evidence type="ECO:0000313" key="12">
    <source>
        <dbReference type="Proteomes" id="UP000001075"/>
    </source>
</evidence>
<dbReference type="InterPro" id="IPR006187">
    <property type="entry name" value="Claudin"/>
</dbReference>
<name>G3HXJ5_CRIGR</name>
<keyword evidence="5" id="KW-1003">Cell membrane</keyword>
<protein>
    <submittedName>
        <fullName evidence="11">Uncharacterized protein</fullName>
    </submittedName>
</protein>